<organism evidence="7 8">
    <name type="scientific">Jaapia argillacea MUCL 33604</name>
    <dbReference type="NCBI Taxonomy" id="933084"/>
    <lineage>
        <taxon>Eukaryota</taxon>
        <taxon>Fungi</taxon>
        <taxon>Dikarya</taxon>
        <taxon>Basidiomycota</taxon>
        <taxon>Agaricomycotina</taxon>
        <taxon>Agaricomycetes</taxon>
        <taxon>Agaricomycetidae</taxon>
        <taxon>Jaapiales</taxon>
        <taxon>Jaapiaceae</taxon>
        <taxon>Jaapia</taxon>
    </lineage>
</organism>
<keyword evidence="3 6" id="KW-1133">Transmembrane helix</keyword>
<name>A0A067QCU7_9AGAM</name>
<proteinExistence type="predicted"/>
<dbReference type="InterPro" id="IPR051415">
    <property type="entry name" value="LAAT-1"/>
</dbReference>
<dbReference type="Gene3D" id="1.20.1280.290">
    <property type="match status" value="2"/>
</dbReference>
<keyword evidence="2 6" id="KW-0812">Transmembrane</keyword>
<feature type="transmembrane region" description="Helical" evidence="6">
    <location>
        <begin position="39"/>
        <end position="59"/>
    </location>
</feature>
<evidence type="ECO:0000313" key="7">
    <source>
        <dbReference type="EMBL" id="KDQ61337.1"/>
    </source>
</evidence>
<feature type="region of interest" description="Disordered" evidence="5">
    <location>
        <begin position="227"/>
        <end position="278"/>
    </location>
</feature>
<evidence type="ECO:0000256" key="2">
    <source>
        <dbReference type="ARBA" id="ARBA00022692"/>
    </source>
</evidence>
<dbReference type="SMART" id="SM00679">
    <property type="entry name" value="CTNS"/>
    <property type="match status" value="2"/>
</dbReference>
<evidence type="ECO:0000313" key="8">
    <source>
        <dbReference type="Proteomes" id="UP000027265"/>
    </source>
</evidence>
<dbReference type="InterPro" id="IPR006603">
    <property type="entry name" value="PQ-loop_rpt"/>
</dbReference>
<feature type="transmembrane region" description="Helical" evidence="6">
    <location>
        <begin position="159"/>
        <end position="177"/>
    </location>
</feature>
<reference evidence="8" key="1">
    <citation type="journal article" date="2014" name="Proc. Natl. Acad. Sci. U.S.A.">
        <title>Extensive sampling of basidiomycete genomes demonstrates inadequacy of the white-rot/brown-rot paradigm for wood decay fungi.</title>
        <authorList>
            <person name="Riley R."/>
            <person name="Salamov A.A."/>
            <person name="Brown D.W."/>
            <person name="Nagy L.G."/>
            <person name="Floudas D."/>
            <person name="Held B.W."/>
            <person name="Levasseur A."/>
            <person name="Lombard V."/>
            <person name="Morin E."/>
            <person name="Otillar R."/>
            <person name="Lindquist E.A."/>
            <person name="Sun H."/>
            <person name="LaButti K.M."/>
            <person name="Schmutz J."/>
            <person name="Jabbour D."/>
            <person name="Luo H."/>
            <person name="Baker S.E."/>
            <person name="Pisabarro A.G."/>
            <person name="Walton J.D."/>
            <person name="Blanchette R.A."/>
            <person name="Henrissat B."/>
            <person name="Martin F."/>
            <person name="Cullen D."/>
            <person name="Hibbett D.S."/>
            <person name="Grigoriev I.V."/>
        </authorList>
    </citation>
    <scope>NUCLEOTIDE SEQUENCE [LARGE SCALE GENOMIC DNA]</scope>
    <source>
        <strain evidence="8">MUCL 33604</strain>
    </source>
</reference>
<dbReference type="PANTHER" id="PTHR16201:SF37">
    <property type="entry name" value="PQ-LOOP REPEAT-CONTAINING PROTEIN"/>
    <property type="match status" value="1"/>
</dbReference>
<keyword evidence="4 6" id="KW-0472">Membrane</keyword>
<comment type="subcellular location">
    <subcellularLocation>
        <location evidence="1">Membrane</location>
        <topology evidence="1">Multi-pass membrane protein</topology>
    </subcellularLocation>
</comment>
<feature type="transmembrane region" description="Helical" evidence="6">
    <location>
        <begin position="97"/>
        <end position="119"/>
    </location>
</feature>
<accession>A0A067QCU7</accession>
<gene>
    <name evidence="7" type="ORF">JAAARDRAFT_149976</name>
</gene>
<keyword evidence="8" id="KW-1185">Reference proteome</keyword>
<feature type="transmembrane region" description="Helical" evidence="6">
    <location>
        <begin position="131"/>
        <end position="147"/>
    </location>
</feature>
<dbReference type="OrthoDB" id="407617at2759"/>
<dbReference type="Proteomes" id="UP000027265">
    <property type="component" value="Unassembled WGS sequence"/>
</dbReference>
<feature type="transmembrane region" description="Helical" evidence="6">
    <location>
        <begin position="189"/>
        <end position="212"/>
    </location>
</feature>
<dbReference type="EMBL" id="KL197712">
    <property type="protein sequence ID" value="KDQ61337.1"/>
    <property type="molecule type" value="Genomic_DNA"/>
</dbReference>
<evidence type="ECO:0000256" key="5">
    <source>
        <dbReference type="SAM" id="MobiDB-lite"/>
    </source>
</evidence>
<dbReference type="PANTHER" id="PTHR16201">
    <property type="entry name" value="SEVEN TRANSMEMBRANE PROTEIN 1-RELATED"/>
    <property type="match status" value="1"/>
</dbReference>
<evidence type="ECO:0000256" key="3">
    <source>
        <dbReference type="ARBA" id="ARBA00022989"/>
    </source>
</evidence>
<evidence type="ECO:0000256" key="1">
    <source>
        <dbReference type="ARBA" id="ARBA00004141"/>
    </source>
</evidence>
<dbReference type="FunCoup" id="A0A067QCU7">
    <property type="interactions" value="3"/>
</dbReference>
<evidence type="ECO:0000256" key="4">
    <source>
        <dbReference type="ARBA" id="ARBA00023136"/>
    </source>
</evidence>
<sequence>MPANPVAENVLGTMGTIFWTAQLVPQVWKSYRSKSTEGLSPLLVLMWSISAVFLGVYAIVQNLNIPLILQPQLFGALCLTSWAQCQYYGNKRSLRTCLAMYFGAVLLLGGFEAGMVFAVKPSYNEGNNRPTAFFGIAASVLLSIGLFPQYYEIWKHGEVIGISITFMTVDLLGGVFSDLSLAFKPKFDVIAGIAYTLVVVLDGVVLVAALILNPRARRRRRRQARLVEMEEGGSDAPPESSRAVTPRVEEGGAVAFDGANPPISDGSSQEKGLGAQDG</sequence>
<dbReference type="HOGENOM" id="CLU_040201_0_0_1"/>
<protein>
    <submittedName>
        <fullName evidence="7">Uncharacterized protein</fullName>
    </submittedName>
</protein>
<dbReference type="AlphaFoldDB" id="A0A067QCU7"/>
<dbReference type="InParanoid" id="A0A067QCU7"/>
<dbReference type="GO" id="GO:0016020">
    <property type="term" value="C:membrane"/>
    <property type="evidence" value="ECO:0007669"/>
    <property type="project" value="UniProtKB-SubCell"/>
</dbReference>
<dbReference type="Pfam" id="PF04193">
    <property type="entry name" value="PQ-loop"/>
    <property type="match status" value="2"/>
</dbReference>
<evidence type="ECO:0000256" key="6">
    <source>
        <dbReference type="SAM" id="Phobius"/>
    </source>
</evidence>